<sequence>MEPQTIAVIMTCYNRREKTLESLAGLFTQKLPPEVILTVYLVDDGSTDGTSEGVQEQYPNVKLLKGNGSLFWNGGMRRAFAEAIASDPEFYLWLNDDTVLYPDAIAKALSTYQLLKAQGELLGVVIGSTCDPQTHLLTYGGMVQKNWWHPLKFKLRPPEDKPLRCDTMNGNFVLIPRDIGAKVGNLDPNFVHSTGDMDYGLRVKQNGGSVWIVPGYIGTCPVNSLGGDCWADPKLQVWERLKKVNQPKGLPMGEWKVFAQRHAGIFWPVFWLLPYFRLLLASAFGGKMSSHINH</sequence>
<dbReference type="EMBL" id="JAMXFF010000006">
    <property type="protein sequence ID" value="MCT7965939.1"/>
    <property type="molecule type" value="Genomic_DNA"/>
</dbReference>
<gene>
    <name evidence="5" type="ORF">NG799_06280</name>
</gene>
<dbReference type="RefSeq" id="WP_368005592.1">
    <property type="nucleotide sequence ID" value="NZ_JAMXFF010000006.1"/>
</dbReference>
<protein>
    <submittedName>
        <fullName evidence="5">Glycosyltransferase family 2 protein</fullName>
    </submittedName>
</protein>
<comment type="similarity">
    <text evidence="2">Belongs to the glycosyltransferase 2 family.</text>
</comment>
<evidence type="ECO:0000313" key="6">
    <source>
        <dbReference type="Proteomes" id="UP001525890"/>
    </source>
</evidence>
<evidence type="ECO:0000256" key="3">
    <source>
        <dbReference type="ARBA" id="ARBA00022676"/>
    </source>
</evidence>
<comment type="pathway">
    <text evidence="1">Cell wall biogenesis; cell wall polysaccharide biosynthesis.</text>
</comment>
<dbReference type="Gene3D" id="3.90.550.10">
    <property type="entry name" value="Spore Coat Polysaccharide Biosynthesis Protein SpsA, Chain A"/>
    <property type="match status" value="1"/>
</dbReference>
<dbReference type="InterPro" id="IPR029044">
    <property type="entry name" value="Nucleotide-diphossugar_trans"/>
</dbReference>
<keyword evidence="4" id="KW-0808">Transferase</keyword>
<organism evidence="5 6">
    <name type="scientific">Laspinema palackyanum D2a</name>
    <dbReference type="NCBI Taxonomy" id="2953684"/>
    <lineage>
        <taxon>Bacteria</taxon>
        <taxon>Bacillati</taxon>
        <taxon>Cyanobacteriota</taxon>
        <taxon>Cyanophyceae</taxon>
        <taxon>Oscillatoriophycideae</taxon>
        <taxon>Oscillatoriales</taxon>
        <taxon>Laspinemataceae</taxon>
        <taxon>Laspinema</taxon>
        <taxon>Laspinema palackyanum</taxon>
    </lineage>
</organism>
<name>A0ABT2MMI2_9CYAN</name>
<accession>A0ABT2MMI2</accession>
<dbReference type="Proteomes" id="UP001525890">
    <property type="component" value="Unassembled WGS sequence"/>
</dbReference>
<dbReference type="SUPFAM" id="SSF53448">
    <property type="entry name" value="Nucleotide-diphospho-sugar transferases"/>
    <property type="match status" value="1"/>
</dbReference>
<dbReference type="PANTHER" id="PTHR43179">
    <property type="entry name" value="RHAMNOSYLTRANSFERASE WBBL"/>
    <property type="match status" value="1"/>
</dbReference>
<proteinExistence type="inferred from homology"/>
<dbReference type="PANTHER" id="PTHR43179:SF12">
    <property type="entry name" value="GALACTOFURANOSYLTRANSFERASE GLFT2"/>
    <property type="match status" value="1"/>
</dbReference>
<evidence type="ECO:0000256" key="4">
    <source>
        <dbReference type="ARBA" id="ARBA00022679"/>
    </source>
</evidence>
<evidence type="ECO:0000313" key="5">
    <source>
        <dbReference type="EMBL" id="MCT7965939.1"/>
    </source>
</evidence>
<comment type="caution">
    <text evidence="5">The sequence shown here is derived from an EMBL/GenBank/DDBJ whole genome shotgun (WGS) entry which is preliminary data.</text>
</comment>
<keyword evidence="3" id="KW-0328">Glycosyltransferase</keyword>
<evidence type="ECO:0000256" key="2">
    <source>
        <dbReference type="ARBA" id="ARBA00006739"/>
    </source>
</evidence>
<dbReference type="Pfam" id="PF13641">
    <property type="entry name" value="Glyco_tranf_2_3"/>
    <property type="match status" value="1"/>
</dbReference>
<reference evidence="5 6" key="1">
    <citation type="journal article" date="2022" name="Front. Microbiol.">
        <title>High genomic differentiation and limited gene flow indicate recent cryptic speciation within the genus Laspinema (cyanobacteria).</title>
        <authorList>
            <person name="Stanojkovic A."/>
            <person name="Skoupy S."/>
            <person name="Skaloud P."/>
            <person name="Dvorak P."/>
        </authorList>
    </citation>
    <scope>NUCLEOTIDE SEQUENCE [LARGE SCALE GENOMIC DNA]</scope>
    <source>
        <strain evidence="5 6">D2a</strain>
    </source>
</reference>
<evidence type="ECO:0000256" key="1">
    <source>
        <dbReference type="ARBA" id="ARBA00004776"/>
    </source>
</evidence>
<keyword evidence="6" id="KW-1185">Reference proteome</keyword>